<organism evidence="1 2">
    <name type="scientific">Allocatelliglobosispora scoriae</name>
    <dbReference type="NCBI Taxonomy" id="643052"/>
    <lineage>
        <taxon>Bacteria</taxon>
        <taxon>Bacillati</taxon>
        <taxon>Actinomycetota</taxon>
        <taxon>Actinomycetes</taxon>
        <taxon>Micromonosporales</taxon>
        <taxon>Micromonosporaceae</taxon>
        <taxon>Allocatelliglobosispora</taxon>
    </lineage>
</organism>
<accession>A0A841BLU5</accession>
<proteinExistence type="predicted"/>
<reference evidence="1 2" key="1">
    <citation type="submission" date="2020-08" db="EMBL/GenBank/DDBJ databases">
        <title>Sequencing the genomes of 1000 actinobacteria strains.</title>
        <authorList>
            <person name="Klenk H.-P."/>
        </authorList>
    </citation>
    <scope>NUCLEOTIDE SEQUENCE [LARGE SCALE GENOMIC DNA]</scope>
    <source>
        <strain evidence="1 2">DSM 45362</strain>
    </source>
</reference>
<dbReference type="SUPFAM" id="SSF57903">
    <property type="entry name" value="FYVE/PHD zinc finger"/>
    <property type="match status" value="1"/>
</dbReference>
<dbReference type="EMBL" id="JACHMN010000002">
    <property type="protein sequence ID" value="MBB5868625.1"/>
    <property type="molecule type" value="Genomic_DNA"/>
</dbReference>
<gene>
    <name evidence="1" type="ORF">F4553_002004</name>
</gene>
<dbReference type="AlphaFoldDB" id="A0A841BLU5"/>
<dbReference type="InterPro" id="IPR011011">
    <property type="entry name" value="Znf_FYVE_PHD"/>
</dbReference>
<name>A0A841BLU5_9ACTN</name>
<evidence type="ECO:0000313" key="1">
    <source>
        <dbReference type="EMBL" id="MBB5868625.1"/>
    </source>
</evidence>
<sequence>MSTRRIPKHLIQARRAETGETYQQAHAALARQIPEARLRAPEDDSPCVGRCTSQFKAADSASHDGGSMVDCAACPGAVCLECQTRAVDEPFARCSPCETAIEDLARAQRLADRCAGRICITRAQAGTSDSASYICDLCNEPTCHCGRPVEHGIMICDPATLRQLRR</sequence>
<protein>
    <submittedName>
        <fullName evidence="1">Uncharacterized protein</fullName>
    </submittedName>
</protein>
<comment type="caution">
    <text evidence="1">The sequence shown here is derived from an EMBL/GenBank/DDBJ whole genome shotgun (WGS) entry which is preliminary data.</text>
</comment>
<evidence type="ECO:0000313" key="2">
    <source>
        <dbReference type="Proteomes" id="UP000587527"/>
    </source>
</evidence>
<dbReference type="Proteomes" id="UP000587527">
    <property type="component" value="Unassembled WGS sequence"/>
</dbReference>
<keyword evidence="2" id="KW-1185">Reference proteome</keyword>
<dbReference type="RefSeq" id="WP_184834700.1">
    <property type="nucleotide sequence ID" value="NZ_JACHMN010000002.1"/>
</dbReference>